<dbReference type="Proteomes" id="UP000591131">
    <property type="component" value="Unassembled WGS sequence"/>
</dbReference>
<evidence type="ECO:0000313" key="2">
    <source>
        <dbReference type="EMBL" id="KAF4661458.1"/>
    </source>
</evidence>
<evidence type="ECO:0000313" key="3">
    <source>
        <dbReference type="Proteomes" id="UP000591131"/>
    </source>
</evidence>
<dbReference type="EMBL" id="JAAPAO010000377">
    <property type="protein sequence ID" value="KAF4661458.1"/>
    <property type="molecule type" value="Genomic_DNA"/>
</dbReference>
<sequence length="259" mass="28882">MQLNLLLIVSIGVSAAYDTSAYLLAQKEIRDFVDSVANDVVKNMDVTEISEIESTSASRVLGGSVDQCSACILTNNLLLNNYFILKINQQCANTGSSSPYVKEFCETLSHKIHDMDQQLNGYLFQRLRIRQLSIAMCIGKEQCSQANAFNLLFNPALPDILTNIENYCPSVSFGNYEECIEYSSKDILDFATERVKAVCGPTVIKDHDLAEFCSYFSLNDDYGRGIVQGMVPVYQYSTFLCKQYSHDCRCHLAGGNPFA</sequence>
<gene>
    <name evidence="2" type="ORF">FOL47_006669</name>
</gene>
<keyword evidence="1" id="KW-0732">Signal</keyword>
<protein>
    <recommendedName>
        <fullName evidence="4">Saposin B-type domain-containing protein</fullName>
    </recommendedName>
</protein>
<evidence type="ECO:0000256" key="1">
    <source>
        <dbReference type="SAM" id="SignalP"/>
    </source>
</evidence>
<name>A0A7J6LQ68_PERCH</name>
<reference evidence="2 3" key="1">
    <citation type="submission" date="2020-04" db="EMBL/GenBank/DDBJ databases">
        <title>Perkinsus chesapeaki whole genome sequence.</title>
        <authorList>
            <person name="Bogema D.R."/>
        </authorList>
    </citation>
    <scope>NUCLEOTIDE SEQUENCE [LARGE SCALE GENOMIC DNA]</scope>
    <source>
        <strain evidence="2">ATCC PRA-425</strain>
    </source>
</reference>
<organism evidence="2 3">
    <name type="scientific">Perkinsus chesapeaki</name>
    <name type="common">Clam parasite</name>
    <name type="synonym">Perkinsus andrewsi</name>
    <dbReference type="NCBI Taxonomy" id="330153"/>
    <lineage>
        <taxon>Eukaryota</taxon>
        <taxon>Sar</taxon>
        <taxon>Alveolata</taxon>
        <taxon>Perkinsozoa</taxon>
        <taxon>Perkinsea</taxon>
        <taxon>Perkinsida</taxon>
        <taxon>Perkinsidae</taxon>
        <taxon>Perkinsus</taxon>
    </lineage>
</organism>
<feature type="chain" id="PRO_5029810877" description="Saposin B-type domain-containing protein" evidence="1">
    <location>
        <begin position="17"/>
        <end position="259"/>
    </location>
</feature>
<proteinExistence type="predicted"/>
<dbReference type="AlphaFoldDB" id="A0A7J6LQ68"/>
<evidence type="ECO:0008006" key="4">
    <source>
        <dbReference type="Google" id="ProtNLM"/>
    </source>
</evidence>
<accession>A0A7J6LQ68</accession>
<dbReference type="OrthoDB" id="442684at2759"/>
<feature type="signal peptide" evidence="1">
    <location>
        <begin position="1"/>
        <end position="16"/>
    </location>
</feature>
<comment type="caution">
    <text evidence="2">The sequence shown here is derived from an EMBL/GenBank/DDBJ whole genome shotgun (WGS) entry which is preliminary data.</text>
</comment>
<keyword evidence="3" id="KW-1185">Reference proteome</keyword>